<organism evidence="3 4">
    <name type="scientific">Adiantum capillus-veneris</name>
    <name type="common">Maidenhair fern</name>
    <dbReference type="NCBI Taxonomy" id="13818"/>
    <lineage>
        <taxon>Eukaryota</taxon>
        <taxon>Viridiplantae</taxon>
        <taxon>Streptophyta</taxon>
        <taxon>Embryophyta</taxon>
        <taxon>Tracheophyta</taxon>
        <taxon>Polypodiopsida</taxon>
        <taxon>Polypodiidae</taxon>
        <taxon>Polypodiales</taxon>
        <taxon>Pteridineae</taxon>
        <taxon>Pteridaceae</taxon>
        <taxon>Vittarioideae</taxon>
        <taxon>Adiantum</taxon>
    </lineage>
</organism>
<gene>
    <name evidence="3" type="ORF">GOP47_0025431</name>
</gene>
<dbReference type="PANTHER" id="PTHR36315:SF2">
    <property type="entry name" value="PHOTOSYNTHETIC NDH SUBUNIT OF SUBCOMPLEX B 4, CHLOROPLASTIC"/>
    <property type="match status" value="1"/>
</dbReference>
<keyword evidence="2" id="KW-0812">Transmembrane</keyword>
<dbReference type="PANTHER" id="PTHR36315">
    <property type="entry name" value="PHOTOSYNTHETIC NDH SUBUNIT OF SUBCOMPLEX B 4, CHLOROPLASTIC"/>
    <property type="match status" value="1"/>
</dbReference>
<keyword evidence="2" id="KW-1133">Transmembrane helix</keyword>
<name>A0A9D4U0Y7_ADICA</name>
<feature type="coiled-coil region" evidence="1">
    <location>
        <begin position="131"/>
        <end position="166"/>
    </location>
</feature>
<evidence type="ECO:0000256" key="1">
    <source>
        <dbReference type="SAM" id="Coils"/>
    </source>
</evidence>
<dbReference type="OrthoDB" id="2018219at2759"/>
<protein>
    <submittedName>
        <fullName evidence="3">Uncharacterized protein</fullName>
    </submittedName>
</protein>
<accession>A0A9D4U0Y7</accession>
<feature type="transmembrane region" description="Helical" evidence="2">
    <location>
        <begin position="90"/>
        <end position="108"/>
    </location>
</feature>
<proteinExistence type="predicted"/>
<dbReference type="GO" id="GO:0010598">
    <property type="term" value="C:NAD(P)H dehydrogenase complex (plastoquinone)"/>
    <property type="evidence" value="ECO:0007669"/>
    <property type="project" value="InterPro"/>
</dbReference>
<evidence type="ECO:0000256" key="2">
    <source>
        <dbReference type="SAM" id="Phobius"/>
    </source>
</evidence>
<evidence type="ECO:0000313" key="4">
    <source>
        <dbReference type="Proteomes" id="UP000886520"/>
    </source>
</evidence>
<dbReference type="AlphaFoldDB" id="A0A9D4U0Y7"/>
<dbReference type="EMBL" id="JABFUD020000025">
    <property type="protein sequence ID" value="KAI5059112.1"/>
    <property type="molecule type" value="Genomic_DNA"/>
</dbReference>
<dbReference type="GO" id="GO:0009773">
    <property type="term" value="P:photosynthetic electron transport in photosystem I"/>
    <property type="evidence" value="ECO:0007669"/>
    <property type="project" value="InterPro"/>
</dbReference>
<keyword evidence="1" id="KW-0175">Coiled coil</keyword>
<dbReference type="Proteomes" id="UP000886520">
    <property type="component" value="Chromosome 25"/>
</dbReference>
<sequence length="166" mass="18792">MAMVVSTSVCACSAGGWTARHRYQEHLNTLSFSSSTWPGTSLKDNGSKRSNCSIPVAAMPLLSLAAEFTQQKVETIYNDWMIDEMTLKNIYLCFSLFFVWGCCVFGSMKDPFYDSDLYRGEGGDGSGHWLYQKEEDEEVKAREELAREIEERVGELRESKEAKELV</sequence>
<evidence type="ECO:0000313" key="3">
    <source>
        <dbReference type="EMBL" id="KAI5059112.1"/>
    </source>
</evidence>
<comment type="caution">
    <text evidence="3">The sequence shown here is derived from an EMBL/GenBank/DDBJ whole genome shotgun (WGS) entry which is preliminary data.</text>
</comment>
<keyword evidence="2" id="KW-0472">Membrane</keyword>
<dbReference type="GO" id="GO:0009535">
    <property type="term" value="C:chloroplast thylakoid membrane"/>
    <property type="evidence" value="ECO:0007669"/>
    <property type="project" value="InterPro"/>
</dbReference>
<reference evidence="3" key="1">
    <citation type="submission" date="2021-01" db="EMBL/GenBank/DDBJ databases">
        <title>Adiantum capillus-veneris genome.</title>
        <authorList>
            <person name="Fang Y."/>
            <person name="Liao Q."/>
        </authorList>
    </citation>
    <scope>NUCLEOTIDE SEQUENCE</scope>
    <source>
        <strain evidence="3">H3</strain>
        <tissue evidence="3">Leaf</tissue>
    </source>
</reference>
<keyword evidence="4" id="KW-1185">Reference proteome</keyword>
<dbReference type="InterPro" id="IPR034570">
    <property type="entry name" value="PNSB4"/>
</dbReference>